<dbReference type="EMBL" id="BQNB010011441">
    <property type="protein sequence ID" value="GJS90610.1"/>
    <property type="molecule type" value="Genomic_DNA"/>
</dbReference>
<reference evidence="3" key="1">
    <citation type="journal article" date="2022" name="Int. J. Mol. Sci.">
        <title>Draft Genome of Tanacetum Coccineum: Genomic Comparison of Closely Related Tanacetum-Family Plants.</title>
        <authorList>
            <person name="Yamashiro T."/>
            <person name="Shiraishi A."/>
            <person name="Nakayama K."/>
            <person name="Satake H."/>
        </authorList>
    </citation>
    <scope>NUCLEOTIDE SEQUENCE</scope>
</reference>
<feature type="compositionally biased region" description="Low complexity" evidence="1">
    <location>
        <begin position="41"/>
        <end position="51"/>
    </location>
</feature>
<feature type="region of interest" description="Disordered" evidence="1">
    <location>
        <begin position="1026"/>
        <end position="1049"/>
    </location>
</feature>
<feature type="region of interest" description="Disordered" evidence="1">
    <location>
        <begin position="766"/>
        <end position="868"/>
    </location>
</feature>
<sequence>MFDEYLEPPRIERPVSPAPTVQVPVNSTGTPSSTTIDQDVPSPSHSLSSSALQSPSLHLGVAAESPLIDDNPFALIDNDHFINMFDSNPRSEASSSEDLSLTKSLYVSQTLHHLGKWSNDHPLDNIIGNPSLPVSTRKQLATDALWCLYNYVLSKVKPKNFKSAITEYCWFQAMQDEIYEFDRLQVWELVPQLDCVIIIALKWIYKVKLDEYGDVLKNKARLVAKGYRQEEGIDFDESFAPVTRIEAIRIFIANAASKNMTIYQMDVKTAFLNGELEEEVYVSQPEGFIDPDHPTHVYCLKKALYGLKQAPRAWYDTLSRFLLDNKFSKGAVDLTLLTRKTGKHIFLVQIYVDDIIFALTDPKACDLFSNEMSSKFQMSMMGQMLFFLGLQVSQIPGGIFINQLKFALEILKKFGMNSCDPVDTPMVDRLKLDEDPLGILVDQTRFRNADHASCQDTQRSTLGSAQFLGDKLVSWSSNKQKSTAISTTKAEYIAMSGCSRGYIHQSITKRAVRISTPASWNEEYVSGNPETSSGKRRGVKDGPPISYVNIYFSLQPAFEIEENMSPKRRLFLTTGDSVLPGMGYFISMQPRSNVRFSALLLDPEENCQLDEQWFDLTKDTLRDALQITPVDNNNAFTSLPTTDVLIKLVNDLGYPKVVRNLSDVVTNDMGKKKATIIVIPSVRFSKLIIHHLQSKHKFHPRPGSPLHLPNEEFVLGYLKFSAKGTKREVFGMPILNDLITDDIRGEQYYNAYLEKVAKHQRYLAGEEVSDPDSPAPKLAKATKHKATKKSKPSAPKAAPISEAPSPAKQSKAGKVTKKRKPKSPLQLIDEFADEGVPENEPRLDDEEAEMQRAIEESLKEVQGKGKDKVNDEQVALDLLTFQTPKKKSHTEQYIFQRRTSTPTESSGHDESSSLYAELGLTVSETESDEEVPGIVARVQDEGQAGPNLGEHDEGQAGPNPGDAAASQPPSSYVVHAGPNLEHMDLKASNTSIQPNPEQMDEEFTTTAYLNVQENLKLLTKGEVRLEEPASSAGTLSSLQNFNKELSSTN</sequence>
<gene>
    <name evidence="3" type="ORF">Tco_0773246</name>
</gene>
<feature type="compositionally biased region" description="Polar residues" evidence="1">
    <location>
        <begin position="891"/>
        <end position="905"/>
    </location>
</feature>
<dbReference type="SUPFAM" id="SSF56672">
    <property type="entry name" value="DNA/RNA polymerases"/>
    <property type="match status" value="1"/>
</dbReference>
<comment type="caution">
    <text evidence="3">The sequence shown here is derived from an EMBL/GenBank/DDBJ whole genome shotgun (WGS) entry which is preliminary data.</text>
</comment>
<dbReference type="PROSITE" id="PS50330">
    <property type="entry name" value="UIM"/>
    <property type="match status" value="1"/>
</dbReference>
<dbReference type="InterPro" id="IPR043502">
    <property type="entry name" value="DNA/RNA_pol_sf"/>
</dbReference>
<dbReference type="Pfam" id="PF07727">
    <property type="entry name" value="RVT_2"/>
    <property type="match status" value="1"/>
</dbReference>
<accession>A0ABQ4ZNN8</accession>
<feature type="region of interest" description="Disordered" evidence="1">
    <location>
        <begin position="885"/>
        <end position="980"/>
    </location>
</feature>
<protein>
    <submittedName>
        <fullName evidence="3">Retrovirus-related pol polyprotein from transposon TNT 1-94</fullName>
    </submittedName>
</protein>
<dbReference type="PANTHER" id="PTHR11439:SF509">
    <property type="entry name" value="RNA-DIRECTED DNA POLYMERASE"/>
    <property type="match status" value="1"/>
</dbReference>
<dbReference type="InterPro" id="IPR013103">
    <property type="entry name" value="RVT_2"/>
</dbReference>
<evidence type="ECO:0000313" key="4">
    <source>
        <dbReference type="Proteomes" id="UP001151760"/>
    </source>
</evidence>
<dbReference type="CDD" id="cd09272">
    <property type="entry name" value="RNase_HI_RT_Ty1"/>
    <property type="match status" value="1"/>
</dbReference>
<feature type="region of interest" description="Disordered" evidence="1">
    <location>
        <begin position="1"/>
        <end position="51"/>
    </location>
</feature>
<evidence type="ECO:0000259" key="2">
    <source>
        <dbReference type="Pfam" id="PF07727"/>
    </source>
</evidence>
<feature type="compositionally biased region" description="Polar residues" evidence="1">
    <location>
        <begin position="1031"/>
        <end position="1049"/>
    </location>
</feature>
<evidence type="ECO:0000313" key="3">
    <source>
        <dbReference type="EMBL" id="GJS90610.1"/>
    </source>
</evidence>
<proteinExistence type="predicted"/>
<dbReference type="PANTHER" id="PTHR11439">
    <property type="entry name" value="GAG-POL-RELATED RETROTRANSPOSON"/>
    <property type="match status" value="1"/>
</dbReference>
<keyword evidence="4" id="KW-1185">Reference proteome</keyword>
<organism evidence="3 4">
    <name type="scientific">Tanacetum coccineum</name>
    <dbReference type="NCBI Taxonomy" id="301880"/>
    <lineage>
        <taxon>Eukaryota</taxon>
        <taxon>Viridiplantae</taxon>
        <taxon>Streptophyta</taxon>
        <taxon>Embryophyta</taxon>
        <taxon>Tracheophyta</taxon>
        <taxon>Spermatophyta</taxon>
        <taxon>Magnoliopsida</taxon>
        <taxon>eudicotyledons</taxon>
        <taxon>Gunneridae</taxon>
        <taxon>Pentapetalae</taxon>
        <taxon>asterids</taxon>
        <taxon>campanulids</taxon>
        <taxon>Asterales</taxon>
        <taxon>Asteraceae</taxon>
        <taxon>Asteroideae</taxon>
        <taxon>Anthemideae</taxon>
        <taxon>Anthemidinae</taxon>
        <taxon>Tanacetum</taxon>
    </lineage>
</organism>
<evidence type="ECO:0000256" key="1">
    <source>
        <dbReference type="SAM" id="MobiDB-lite"/>
    </source>
</evidence>
<reference evidence="3" key="2">
    <citation type="submission" date="2022-01" db="EMBL/GenBank/DDBJ databases">
        <authorList>
            <person name="Yamashiro T."/>
            <person name="Shiraishi A."/>
            <person name="Satake H."/>
            <person name="Nakayama K."/>
        </authorList>
    </citation>
    <scope>NUCLEOTIDE SEQUENCE</scope>
</reference>
<dbReference type="Proteomes" id="UP001151760">
    <property type="component" value="Unassembled WGS sequence"/>
</dbReference>
<name>A0ABQ4ZNN8_9ASTR</name>
<dbReference type="InterPro" id="IPR003903">
    <property type="entry name" value="UIM_dom"/>
</dbReference>
<feature type="compositionally biased region" description="Polar residues" evidence="1">
    <location>
        <begin position="23"/>
        <end position="37"/>
    </location>
</feature>
<feature type="compositionally biased region" description="Basic residues" evidence="1">
    <location>
        <begin position="780"/>
        <end position="791"/>
    </location>
</feature>
<feature type="domain" description="Reverse transcriptase Ty1/copia-type" evidence="2">
    <location>
        <begin position="185"/>
        <end position="427"/>
    </location>
</feature>
<feature type="compositionally biased region" description="Low complexity" evidence="1">
    <location>
        <begin position="792"/>
        <end position="808"/>
    </location>
</feature>
<feature type="compositionally biased region" description="Basic and acidic residues" evidence="1">
    <location>
        <begin position="849"/>
        <end position="868"/>
    </location>
</feature>
<feature type="compositionally biased region" description="Acidic residues" evidence="1">
    <location>
        <begin position="830"/>
        <end position="848"/>
    </location>
</feature>